<dbReference type="GeneID" id="61051028"/>
<sequence length="107" mass="11824">MRLRTIPAAKGSKSLTFKANSTACLKVGELIYRAATDKAEFDKFAENPNLFLEQADIKPSQLADLTIKVVRDKKSVVHIVIPVVNESKGGLKKYLRELGFVTIMGCK</sequence>
<evidence type="ECO:0000313" key="2">
    <source>
        <dbReference type="Proteomes" id="UP000245631"/>
    </source>
</evidence>
<dbReference type="EMBL" id="QGGH01000001">
    <property type="protein sequence ID" value="PWJ95019.1"/>
    <property type="molecule type" value="Genomic_DNA"/>
</dbReference>
<dbReference type="AlphaFoldDB" id="A0A8E2WL44"/>
<reference evidence="1 2" key="1">
    <citation type="submission" date="2018-05" db="EMBL/GenBank/DDBJ databases">
        <title>Genomic Encyclopedia of Type Strains, Phase IV (KMG-IV): sequencing the most valuable type-strain genomes for metagenomic binning, comparative biology and taxonomic classification.</title>
        <authorList>
            <person name="Goeker M."/>
        </authorList>
    </citation>
    <scope>NUCLEOTIDE SEQUENCE [LARGE SCALE GENOMIC DNA]</scope>
    <source>
        <strain evidence="1 2">DSM 2626</strain>
    </source>
</reference>
<name>A0A8E2WL44_RHILI</name>
<protein>
    <submittedName>
        <fullName evidence="1">Uncharacterized protein</fullName>
    </submittedName>
</protein>
<gene>
    <name evidence="1" type="ORF">C8D77_1011707</name>
</gene>
<dbReference type="RefSeq" id="WP_109661038.1">
    <property type="nucleotide sequence ID" value="NZ_QGGH01000001.1"/>
</dbReference>
<dbReference type="Proteomes" id="UP000245631">
    <property type="component" value="Unassembled WGS sequence"/>
</dbReference>
<comment type="caution">
    <text evidence="1">The sequence shown here is derived from an EMBL/GenBank/DDBJ whole genome shotgun (WGS) entry which is preliminary data.</text>
</comment>
<organism evidence="1 2">
    <name type="scientific">Rhizobium loti</name>
    <name type="common">Mesorhizobium loti</name>
    <dbReference type="NCBI Taxonomy" id="381"/>
    <lineage>
        <taxon>Bacteria</taxon>
        <taxon>Pseudomonadati</taxon>
        <taxon>Pseudomonadota</taxon>
        <taxon>Alphaproteobacteria</taxon>
        <taxon>Hyphomicrobiales</taxon>
        <taxon>Phyllobacteriaceae</taxon>
        <taxon>Mesorhizobium</taxon>
    </lineage>
</organism>
<evidence type="ECO:0000313" key="1">
    <source>
        <dbReference type="EMBL" id="PWJ95019.1"/>
    </source>
</evidence>
<accession>A0A8E2WL44</accession>
<proteinExistence type="predicted"/>